<sequence length="1707" mass="174704">MDIDGQHYVAVANHRDNTWSYTIDSAVYRWAPSSVEWQEHQRLRTTGAIDLEHMVIGGQHYLAVANHYDGSSFAVNSIVYRWSEALLAWEEHQSIPTIGATDWLHIEVDGSHFLVVANSGADALRGGPSVDSIVFQWESSLLRWEVHQRIATKGARDWEHMVIDGQHYLAVANSYDGTTRAVDSVVYRWSSATLAWVEHQRIPTLGARDWQFVDTGIQQYLAVANYFDGVSYSVDSVVYVWSPVALAWQVHQSIRTDGAWDWEHMLVGGLHILAVANHIQGSSRLTDSVIYNWNSTTLDWDEHQRVPTVGATSWGSMTIDHQQYLGVTNYNDGNTAALSSFIFHVGHSAVSVGPASGSRQPSTALRVLARLPCGRDAHTSLWDCSATLGHSAVSLVPAVVSPDGTIPCLNHSAFVHVSMPSGMVELSCDWPLEAAAANASIAVLALADDEDGGSVQLHAWDQTGGVNVVGPAPLVQRVQHLQSAGGWQLAIDGYYFGKSPTVWRGSTKCSTALSNGTQIVCWCAASVSHAVPEEQVVVVAGGQSSTWRNGTSGPSHGSGSGLDSGVGHRWAVMKAEPPAVPWGPITLIGVGMLEGLRPSAVVLVHLGDRHIQAECSNVTVSGGEVLRCWPPLRMPAPGPYSAQLDGIAVLNGSAVLDASAGVSAVLPWRGLDPSGGELVLIRTRHSLVRGLGDRGVNLSMSVAVTLGGQPCSRAEVDGEFTVACISPPGTGAGKLVEVVLGGGAVVVSNNVTWPGHISAGATAGPSYAEPEIVSLSPPYVLVPPTGRSNASIFLSGSSFVRSSLLGLRIGDFACGSVAVLSDSSAVCEALALPSSLAPGRGDSTSLNVRVEWGSPKQLTQKQPGLTVAAIGGPSVLSVQSSSWQLDGAPTASHGGVEDALPDSWVLIRGAELGRRAEDLRGISVGGVPCASTEWFSPTKVGCLLPAVSAFGDSSAPLTNLTVQVETTAGRRHAFANAVSLRPPSLSSVVSGGEVAPGVPGNVSLVGEGLEGVAVGLRAGGEWECAAVSMTSSPQAVGGPTSGTTGANNASGALLCSGLTVGASVQGGSLLSLELEWPRGSGRWVGQPGVWLLTSPDPVVAAVTPSSAAPSSWLLVGGSGLGRWAEDLRGISVGGVPCAATEWFSPTKVGCLLPAVSAFGDSSAPLTNLTVQVETTAGRRHAFANAVSLRPPSLSSVVSGGEVAPGVPGNVSLVGEGLEGVAVGLRAGGEWECAAVSMTSSPQAVGGPTSGTTGANNASDALLCSGLTVGASVQGGSLLSLELEWPRGSGRWVGQPGVWLLTSPDPVVSAVTPSSAAPSSWLLVGGSGLGRWAEDLRGISVGGVPCASTEWFSPTKVGCLLPAVSAFGDSSAPLTNLTVQVETTAGRRHAFANAVSLRPPSLSSVVSGGEVAPGVPGNVSLVGEGLEGVAVGLRAGGEWECAAVSMTSSPQAVGGPTSGTTGANNASGALLCSGLTVGASVQGGSLLSLELEWPRGSGRWVGQPGVWLLTSPDPVVAAVTPSHAFANAVSLRPPSLSSVVSGGEVAPGVPGNVSLVGEGLEGVAVGLRAGGEWECAAVSMTSSPQAVGGPTSGTTGANNASDALLCSGLTVGASVQGGSLLSLELEWPRGSGRWVGQPGVWLLTSPDPVVSAVTPSSAAPSSWLLVGGSGLGRWAEDLRGISVGGVPCASTDQATGRDFFKAASRFSE</sequence>
<dbReference type="InterPro" id="IPR009039">
    <property type="entry name" value="EAR"/>
</dbReference>
<dbReference type="PROSITE" id="PS50912">
    <property type="entry name" value="EAR"/>
    <property type="match status" value="5"/>
</dbReference>
<name>A0A5A8CYK2_CAFRO</name>
<dbReference type="CDD" id="cd00603">
    <property type="entry name" value="IPT_PCSR"/>
    <property type="match status" value="1"/>
</dbReference>
<gene>
    <name evidence="3" type="ORF">FNF29_00353</name>
</gene>
<comment type="caution">
    <text evidence="3">The sequence shown here is derived from an EMBL/GenBank/DDBJ whole genome shotgun (WGS) entry which is preliminary data.</text>
</comment>
<dbReference type="Gene3D" id="2.60.40.10">
    <property type="entry name" value="Immunoglobulins"/>
    <property type="match status" value="3"/>
</dbReference>
<evidence type="ECO:0000313" key="3">
    <source>
        <dbReference type="EMBL" id="KAA0157779.1"/>
    </source>
</evidence>
<dbReference type="EMBL" id="VLTN01000001">
    <property type="protein sequence ID" value="KAA0157779.1"/>
    <property type="molecule type" value="Genomic_DNA"/>
</dbReference>
<dbReference type="GO" id="GO:0007165">
    <property type="term" value="P:signal transduction"/>
    <property type="evidence" value="ECO:0007669"/>
    <property type="project" value="TreeGrafter"/>
</dbReference>
<evidence type="ECO:0000256" key="2">
    <source>
        <dbReference type="ARBA" id="ARBA00022737"/>
    </source>
</evidence>
<protein>
    <recommendedName>
        <fullName evidence="5">IPT/TIG domain-containing protein</fullName>
    </recommendedName>
</protein>
<reference evidence="3 4" key="1">
    <citation type="submission" date="2019-07" db="EMBL/GenBank/DDBJ databases">
        <title>Genomes of Cafeteria roenbergensis.</title>
        <authorList>
            <person name="Fischer M.G."/>
            <person name="Hackl T."/>
            <person name="Roman M."/>
        </authorList>
    </citation>
    <scope>NUCLEOTIDE SEQUENCE [LARGE SCALE GENOMIC DNA]</scope>
    <source>
        <strain evidence="3 4">BVI</strain>
    </source>
</reference>
<dbReference type="SUPFAM" id="SSF81296">
    <property type="entry name" value="E set domains"/>
    <property type="match status" value="3"/>
</dbReference>
<dbReference type="PANTHER" id="PTHR15261">
    <property type="entry name" value="THROMBOSPONDIN-TYPE LAMININ G DOMAIN AND EAR REPEAT-CONTAINING"/>
    <property type="match status" value="1"/>
</dbReference>
<keyword evidence="2" id="KW-0677">Repeat</keyword>
<dbReference type="InterPro" id="IPR013783">
    <property type="entry name" value="Ig-like_fold"/>
</dbReference>
<organism evidence="3 4">
    <name type="scientific">Cafeteria roenbergensis</name>
    <name type="common">Marine flagellate</name>
    <dbReference type="NCBI Taxonomy" id="33653"/>
    <lineage>
        <taxon>Eukaryota</taxon>
        <taxon>Sar</taxon>
        <taxon>Stramenopiles</taxon>
        <taxon>Bigyra</taxon>
        <taxon>Opalozoa</taxon>
        <taxon>Bicosoecida</taxon>
        <taxon>Cafeteriaceae</taxon>
        <taxon>Cafeteria</taxon>
    </lineage>
</organism>
<evidence type="ECO:0000256" key="1">
    <source>
        <dbReference type="ARBA" id="ARBA00022729"/>
    </source>
</evidence>
<dbReference type="InterPro" id="IPR005492">
    <property type="entry name" value="EPTP"/>
</dbReference>
<accession>A0A5A8CYK2</accession>
<evidence type="ECO:0008006" key="5">
    <source>
        <dbReference type="Google" id="ProtNLM"/>
    </source>
</evidence>
<keyword evidence="4" id="KW-1185">Reference proteome</keyword>
<dbReference type="Proteomes" id="UP000323011">
    <property type="component" value="Unassembled WGS sequence"/>
</dbReference>
<evidence type="ECO:0000313" key="4">
    <source>
        <dbReference type="Proteomes" id="UP000323011"/>
    </source>
</evidence>
<keyword evidence="1" id="KW-0732">Signal</keyword>
<proteinExistence type="predicted"/>
<dbReference type="Pfam" id="PF03736">
    <property type="entry name" value="EPTP"/>
    <property type="match status" value="5"/>
</dbReference>
<dbReference type="InterPro" id="IPR014756">
    <property type="entry name" value="Ig_E-set"/>
</dbReference>
<dbReference type="PANTHER" id="PTHR15261:SF4">
    <property type="entry name" value="THROMBOSPONDIN-TYPE LAMININ G DOMAIN AND EAR REPEAT-CONTAINING PROTEIN"/>
    <property type="match status" value="1"/>
</dbReference>